<keyword evidence="2" id="KW-1185">Reference proteome</keyword>
<organism evidence="1 2">
    <name type="scientific">Aspergillus violaceofuscus (strain CBS 115571)</name>
    <dbReference type="NCBI Taxonomy" id="1450538"/>
    <lineage>
        <taxon>Eukaryota</taxon>
        <taxon>Fungi</taxon>
        <taxon>Dikarya</taxon>
        <taxon>Ascomycota</taxon>
        <taxon>Pezizomycotina</taxon>
        <taxon>Eurotiomycetes</taxon>
        <taxon>Eurotiomycetidae</taxon>
        <taxon>Eurotiales</taxon>
        <taxon>Aspergillaceae</taxon>
        <taxon>Aspergillus</taxon>
    </lineage>
</organism>
<dbReference type="InterPro" id="IPR052058">
    <property type="entry name" value="Alcohol_O-acetyltransferase"/>
</dbReference>
<dbReference type="SUPFAM" id="SSF52777">
    <property type="entry name" value="CoA-dependent acyltransferases"/>
    <property type="match status" value="1"/>
</dbReference>
<sequence length="344" mass="37357">RHALGQYRSAGVTAAYSFSLKESPELLLRVRYALERSIQATVRQHPGLCFGVSDEKSAGIPLFKQLHHIDREDVLEIIPFRDATSMSDESGDSTADTILSQVLGDRHGAIWPSNKPAWRVVVLEHLRDQNGPNTNQAVLARLDIAFLAHHAIADGLSGLSFHESLMENLPDISASASPPTWPIAVSETLEAPAPVEERVACLSCTCALCDAPPSCHEPVWAGAAVPPGPTARFESMVRVVTIPADRLSGVLGRCKRSNITLTGLLHALICASLRRRIAEDHRGFRAVTPFSVRRHTQASAGDMVNHISYLTSYVPRAQLNEMDQCAHGSAAEERAIVELAQSFG</sequence>
<protein>
    <recommendedName>
        <fullName evidence="3">Condensation domain-containing protein</fullName>
    </recommendedName>
</protein>
<dbReference type="Pfam" id="PF07247">
    <property type="entry name" value="AATase"/>
    <property type="match status" value="1"/>
</dbReference>
<accession>A0A2V5H6C5</accession>
<evidence type="ECO:0000313" key="1">
    <source>
        <dbReference type="EMBL" id="PYI17652.1"/>
    </source>
</evidence>
<feature type="non-terminal residue" evidence="1">
    <location>
        <position position="344"/>
    </location>
</feature>
<dbReference type="PANTHER" id="PTHR28037:SF1">
    <property type="entry name" value="ALCOHOL O-ACETYLTRANSFERASE 1-RELATED"/>
    <property type="match status" value="1"/>
</dbReference>
<dbReference type="OMA" id="AFAYEHT"/>
<dbReference type="Proteomes" id="UP000249829">
    <property type="component" value="Unassembled WGS sequence"/>
</dbReference>
<evidence type="ECO:0008006" key="3">
    <source>
        <dbReference type="Google" id="ProtNLM"/>
    </source>
</evidence>
<feature type="non-terminal residue" evidence="1">
    <location>
        <position position="1"/>
    </location>
</feature>
<reference evidence="1 2" key="1">
    <citation type="submission" date="2018-02" db="EMBL/GenBank/DDBJ databases">
        <title>The genomes of Aspergillus section Nigri reveals drivers in fungal speciation.</title>
        <authorList>
            <consortium name="DOE Joint Genome Institute"/>
            <person name="Vesth T.C."/>
            <person name="Nybo J."/>
            <person name="Theobald S."/>
            <person name="Brandl J."/>
            <person name="Frisvad J.C."/>
            <person name="Nielsen K.F."/>
            <person name="Lyhne E.K."/>
            <person name="Kogle M.E."/>
            <person name="Kuo A."/>
            <person name="Riley R."/>
            <person name="Clum A."/>
            <person name="Nolan M."/>
            <person name="Lipzen A."/>
            <person name="Salamov A."/>
            <person name="Henrissat B."/>
            <person name="Wiebenga A."/>
            <person name="De vries R.P."/>
            <person name="Grigoriev I.V."/>
            <person name="Mortensen U.H."/>
            <person name="Andersen M.R."/>
            <person name="Baker S.E."/>
        </authorList>
    </citation>
    <scope>NUCLEOTIDE SEQUENCE [LARGE SCALE GENOMIC DNA]</scope>
    <source>
        <strain evidence="1 2">CBS 115571</strain>
    </source>
</reference>
<dbReference type="STRING" id="1450538.A0A2V5H6C5"/>
<dbReference type="AlphaFoldDB" id="A0A2V5H6C5"/>
<name>A0A2V5H6C5_ASPV1</name>
<dbReference type="Gene3D" id="3.30.559.10">
    <property type="entry name" value="Chloramphenicol acetyltransferase-like domain"/>
    <property type="match status" value="1"/>
</dbReference>
<dbReference type="PANTHER" id="PTHR28037">
    <property type="entry name" value="ALCOHOL O-ACETYLTRANSFERASE 1-RELATED"/>
    <property type="match status" value="1"/>
</dbReference>
<evidence type="ECO:0000313" key="2">
    <source>
        <dbReference type="Proteomes" id="UP000249829"/>
    </source>
</evidence>
<dbReference type="EMBL" id="KZ825154">
    <property type="protein sequence ID" value="PYI17652.1"/>
    <property type="molecule type" value="Genomic_DNA"/>
</dbReference>
<gene>
    <name evidence="1" type="ORF">BO99DRAFT_292067</name>
</gene>
<dbReference type="GO" id="GO:0008080">
    <property type="term" value="F:N-acetyltransferase activity"/>
    <property type="evidence" value="ECO:0007669"/>
    <property type="project" value="TreeGrafter"/>
</dbReference>
<dbReference type="InterPro" id="IPR023213">
    <property type="entry name" value="CAT-like_dom_sf"/>
</dbReference>
<proteinExistence type="predicted"/>
<dbReference type="InterPro" id="IPR010828">
    <property type="entry name" value="Atf2/Sli1-like"/>
</dbReference>